<dbReference type="InterPro" id="IPR016162">
    <property type="entry name" value="Ald_DH_N"/>
</dbReference>
<feature type="active site" evidence="4 5">
    <location>
        <position position="211"/>
    </location>
</feature>
<dbReference type="PANTHER" id="PTHR43570">
    <property type="entry name" value="ALDEHYDE DEHYDROGENASE"/>
    <property type="match status" value="1"/>
</dbReference>
<evidence type="ECO:0000256" key="2">
    <source>
        <dbReference type="ARBA" id="ARBA00023002"/>
    </source>
</evidence>
<dbReference type="PIRSF" id="PIRSF036492">
    <property type="entry name" value="ALDH"/>
    <property type="match status" value="1"/>
</dbReference>
<reference evidence="8 9" key="1">
    <citation type="journal article" date="2019" name="PLoS Biol.">
        <title>Sex chromosomes control vertical transmission of feminizing Wolbachia symbionts in an isopod.</title>
        <authorList>
            <person name="Becking T."/>
            <person name="Chebbi M.A."/>
            <person name="Giraud I."/>
            <person name="Moumen B."/>
            <person name="Laverre T."/>
            <person name="Caubet Y."/>
            <person name="Peccoud J."/>
            <person name="Gilbert C."/>
            <person name="Cordaux R."/>
        </authorList>
    </citation>
    <scope>NUCLEOTIDE SEQUENCE [LARGE SCALE GENOMIC DNA]</scope>
    <source>
        <strain evidence="8">ANa2</strain>
        <tissue evidence="8">Whole body excluding digestive tract and cuticle</tissue>
    </source>
</reference>
<organism evidence="8 9">
    <name type="scientific">Armadillidium nasatum</name>
    <dbReference type="NCBI Taxonomy" id="96803"/>
    <lineage>
        <taxon>Eukaryota</taxon>
        <taxon>Metazoa</taxon>
        <taxon>Ecdysozoa</taxon>
        <taxon>Arthropoda</taxon>
        <taxon>Crustacea</taxon>
        <taxon>Multicrustacea</taxon>
        <taxon>Malacostraca</taxon>
        <taxon>Eumalacostraca</taxon>
        <taxon>Peracarida</taxon>
        <taxon>Isopoda</taxon>
        <taxon>Oniscidea</taxon>
        <taxon>Crinocheta</taxon>
        <taxon>Armadillidiidae</taxon>
        <taxon>Armadillidium</taxon>
    </lineage>
</organism>
<dbReference type="InterPro" id="IPR015590">
    <property type="entry name" value="Aldehyde_DH_dom"/>
</dbReference>
<dbReference type="AlphaFoldDB" id="A0A5N5T1M7"/>
<evidence type="ECO:0000256" key="1">
    <source>
        <dbReference type="ARBA" id="ARBA00009986"/>
    </source>
</evidence>
<dbReference type="EMBL" id="SEYY01018956">
    <property type="protein sequence ID" value="KAB7498820.1"/>
    <property type="molecule type" value="Genomic_DNA"/>
</dbReference>
<dbReference type="InterPro" id="IPR029510">
    <property type="entry name" value="Ald_DH_CS_GLU"/>
</dbReference>
<evidence type="ECO:0000256" key="5">
    <source>
        <dbReference type="PROSITE-ProRule" id="PRU10007"/>
    </source>
</evidence>
<sequence length="549" mass="62505">MTSKFSQIVQKAREAFKFGKTRDIAFRKKQLKALQLMYKENVELFVKCLSEDLRKPRQEAILLELNFLIDDIGYILDRIDQWTTPEVIPATIITLFDKSVIYPDPYGVVLVMGAWNYPLQLPLLPVSGAIAAGNSVIIKPSEVAPATAAVISELIPKYLDQECYHVVCGGVPETTELLKERFDYIFYTGSTTVGKIVREASNKYLTPTTLELGGKSPVFIDNTVNLDVAVRRLIWGKCINLGQTCVAPDYVLCTKDIRDQIVEKAKEILKEWYGDDPQRSPDLCRVINDRHFSRLVEYLKDGKPAVGGYYDEADKWIEPTLLVNVSEDSKMVNIFFLLKWLMNPLYYREAPLALYLFTTSGKLQKSFIYGVKCGSLCINDVVVHIGRRKFNYYFREKPLAFYIFSKNKKRVNTLLTETSYGGSCVNDVLIHLSVPGLPFGGVGNSGMGSYHGKASFDCFSHKKSCLIRNYNKIADLIAANRYPPYSEKKINFLSFMLKERALPSWRSVSYVFAFSLGILTYYVSQQISKISWAESSVIWDLYKDYILKQ</sequence>
<dbReference type="Proteomes" id="UP000326759">
    <property type="component" value="Unassembled WGS sequence"/>
</dbReference>
<dbReference type="PROSITE" id="PS00687">
    <property type="entry name" value="ALDEHYDE_DEHYDR_GLU"/>
    <property type="match status" value="1"/>
</dbReference>
<name>A0A5N5T1M7_9CRUS</name>
<evidence type="ECO:0000313" key="9">
    <source>
        <dbReference type="Proteomes" id="UP000326759"/>
    </source>
</evidence>
<comment type="similarity">
    <text evidence="1 3 6">Belongs to the aldehyde dehydrogenase family.</text>
</comment>
<keyword evidence="2 3" id="KW-0560">Oxidoreductase</keyword>
<dbReference type="SUPFAM" id="SSF53720">
    <property type="entry name" value="ALDH-like"/>
    <property type="match status" value="2"/>
</dbReference>
<dbReference type="Pfam" id="PF00171">
    <property type="entry name" value="Aldedh"/>
    <property type="match status" value="2"/>
</dbReference>
<evidence type="ECO:0000256" key="3">
    <source>
        <dbReference type="PIRNR" id="PIRNR036492"/>
    </source>
</evidence>
<dbReference type="GO" id="GO:0004029">
    <property type="term" value="F:aldehyde dehydrogenase (NAD+) activity"/>
    <property type="evidence" value="ECO:0007669"/>
    <property type="project" value="TreeGrafter"/>
</dbReference>
<dbReference type="InterPro" id="IPR012394">
    <property type="entry name" value="Aldehyde_DH_NAD(P)"/>
</dbReference>
<evidence type="ECO:0000313" key="8">
    <source>
        <dbReference type="EMBL" id="KAB7498820.1"/>
    </source>
</evidence>
<dbReference type="PANTHER" id="PTHR43570:SF16">
    <property type="entry name" value="ALDEHYDE DEHYDROGENASE TYPE III, ISOFORM Q"/>
    <property type="match status" value="1"/>
</dbReference>
<keyword evidence="9" id="KW-1185">Reference proteome</keyword>
<feature type="domain" description="Aldehyde dehydrogenase" evidence="7">
    <location>
        <begin position="5"/>
        <end position="332"/>
    </location>
</feature>
<dbReference type="FunFam" id="3.40.605.10:FF:000004">
    <property type="entry name" value="Aldehyde dehydrogenase"/>
    <property type="match status" value="1"/>
</dbReference>
<accession>A0A5N5T1M7</accession>
<evidence type="ECO:0000256" key="4">
    <source>
        <dbReference type="PIRSR" id="PIRSR036492-1"/>
    </source>
</evidence>
<protein>
    <recommendedName>
        <fullName evidence="3">Aldehyde dehydrogenase</fullName>
    </recommendedName>
</protein>
<dbReference type="InterPro" id="IPR016161">
    <property type="entry name" value="Ald_DH/histidinol_DH"/>
</dbReference>
<comment type="caution">
    <text evidence="8">The sequence shown here is derived from an EMBL/GenBank/DDBJ whole genome shotgun (WGS) entry which is preliminary data.</text>
</comment>
<evidence type="ECO:0000259" key="7">
    <source>
        <dbReference type="Pfam" id="PF00171"/>
    </source>
</evidence>
<feature type="domain" description="Aldehyde dehydrogenase" evidence="7">
    <location>
        <begin position="399"/>
        <end position="464"/>
    </location>
</feature>
<dbReference type="OrthoDB" id="440325at2759"/>
<evidence type="ECO:0000256" key="6">
    <source>
        <dbReference type="RuleBase" id="RU003345"/>
    </source>
</evidence>
<dbReference type="GO" id="GO:0005737">
    <property type="term" value="C:cytoplasm"/>
    <property type="evidence" value="ECO:0007669"/>
    <property type="project" value="TreeGrafter"/>
</dbReference>
<dbReference type="InterPro" id="IPR016163">
    <property type="entry name" value="Ald_DH_C"/>
</dbReference>
<proteinExistence type="inferred from homology"/>
<dbReference type="GO" id="GO:0006081">
    <property type="term" value="P:aldehyde metabolic process"/>
    <property type="evidence" value="ECO:0007669"/>
    <property type="project" value="InterPro"/>
</dbReference>
<gene>
    <name evidence="8" type="primary">Aldh3a1</name>
    <name evidence="8" type="ORF">Anas_05352</name>
</gene>
<feature type="active site" evidence="4">
    <location>
        <position position="245"/>
    </location>
</feature>
<dbReference type="Gene3D" id="3.40.605.10">
    <property type="entry name" value="Aldehyde Dehydrogenase, Chain A, domain 1"/>
    <property type="match status" value="2"/>
</dbReference>
<dbReference type="Gene3D" id="3.40.309.10">
    <property type="entry name" value="Aldehyde Dehydrogenase, Chain A, domain 2"/>
    <property type="match status" value="2"/>
</dbReference>